<feature type="region of interest" description="Disordered" evidence="1">
    <location>
        <begin position="539"/>
        <end position="568"/>
    </location>
</feature>
<feature type="region of interest" description="Disordered" evidence="1">
    <location>
        <begin position="103"/>
        <end position="125"/>
    </location>
</feature>
<protein>
    <submittedName>
        <fullName evidence="2">Uncharacterized protein</fullName>
    </submittedName>
</protein>
<feature type="region of interest" description="Disordered" evidence="1">
    <location>
        <begin position="262"/>
        <end position="281"/>
    </location>
</feature>
<feature type="region of interest" description="Disordered" evidence="1">
    <location>
        <begin position="619"/>
        <end position="718"/>
    </location>
</feature>
<reference evidence="2" key="1">
    <citation type="submission" date="2023-06" db="EMBL/GenBank/DDBJ databases">
        <title>Genome-scale phylogeny and comparative genomics of the fungal order Sordariales.</title>
        <authorList>
            <consortium name="Lawrence Berkeley National Laboratory"/>
            <person name="Hensen N."/>
            <person name="Bonometti L."/>
            <person name="Westerberg I."/>
            <person name="Brannstrom I.O."/>
            <person name="Guillou S."/>
            <person name="Cros-Aarteil S."/>
            <person name="Calhoun S."/>
            <person name="Haridas S."/>
            <person name="Kuo A."/>
            <person name="Mondo S."/>
            <person name="Pangilinan J."/>
            <person name="Riley R."/>
            <person name="Labutti K."/>
            <person name="Andreopoulos B."/>
            <person name="Lipzen A."/>
            <person name="Chen C."/>
            <person name="Yanf M."/>
            <person name="Daum C."/>
            <person name="Ng V."/>
            <person name="Clum A."/>
            <person name="Steindorff A."/>
            <person name="Ohm R."/>
            <person name="Martin F."/>
            <person name="Silar P."/>
            <person name="Natvig D."/>
            <person name="Lalanne C."/>
            <person name="Gautier V."/>
            <person name="Ament-Velasquez S.L."/>
            <person name="Kruys A."/>
            <person name="Hutchinson M.I."/>
            <person name="Powell A.J."/>
            <person name="Barry K."/>
            <person name="Miller A.N."/>
            <person name="Grigoriev I.V."/>
            <person name="Debuchy R."/>
            <person name="Gladieux P."/>
            <person name="Thoren M.H."/>
            <person name="Johannesson H."/>
        </authorList>
    </citation>
    <scope>NUCLEOTIDE SEQUENCE</scope>
    <source>
        <strain evidence="2">CBS 307.81</strain>
    </source>
</reference>
<dbReference type="EMBL" id="JAULSY010000054">
    <property type="protein sequence ID" value="KAK0668594.1"/>
    <property type="molecule type" value="Genomic_DNA"/>
</dbReference>
<feature type="compositionally biased region" description="Basic and acidic residues" evidence="1">
    <location>
        <begin position="21"/>
        <end position="31"/>
    </location>
</feature>
<keyword evidence="3" id="KW-1185">Reference proteome</keyword>
<gene>
    <name evidence="2" type="ORF">QBC41DRAFT_225906</name>
</gene>
<feature type="region of interest" description="Disordered" evidence="1">
    <location>
        <begin position="186"/>
        <end position="256"/>
    </location>
</feature>
<evidence type="ECO:0000313" key="3">
    <source>
        <dbReference type="Proteomes" id="UP001174997"/>
    </source>
</evidence>
<dbReference type="AlphaFoldDB" id="A0AA39ZCW3"/>
<dbReference type="Proteomes" id="UP001174997">
    <property type="component" value="Unassembled WGS sequence"/>
</dbReference>
<sequence length="828" mass="92669">MSSEDIGGIRVQRETVIVVEDSPHLRNRRDGSPATTINSNDLEEMDSQISQYSRPKTFRKLSNASSILTDIFRPDTDEDVLRRKIKRANDRDSSRDLIEFLRNTSPPPQNFMSIPDTFDSPPVPKKKRRPFWSFWKKRVKRGKKKDARLASGGVIRLPDTAVAGRTTGGHRHIAISIPVEYDHLDELTQEPTPPPSDDERAGPVTVLPPVVEEEKRESIESVASGTTTSSTSAKSEELFSMLPSPESPMERLSTDRVLSAAEPIAQGGTGSRTHSRPPSRMANNSVGAHSMITIPSPHELTPLPKGSISDFVPVDNTIVNTRPQTDASMEENRLERKPTKESFYTVMSDPRSPAAEHHPTMGTQHDSIAAHTSNMSLRRRTMAAIQDPLDAENSETEDIPSTRYCTPMSPHPLSFQSRVASIFPPLEPFSPLLPKPKPSCTFRITPIMTVVDVQPVSARQSPAPRLKEQRSLVSKKSIVFPLRTPEIHITGSDMPSYPHHHRPKVRHMPSFSDMRSKASVEHLILARHSSFVPTVSTRTSYSTLPTRPPTACSFRHSPPAAVPRSESHQNLIRQYEEIRYTHDHEIEVLVQRLDRLESVNNRWLNTVIPLIERLARRLPSSRSTLSTYKSTSDTSGDATPKVTTTSRKHYSYPQHRHNPYPQNSYSQPYHISSEVFTSDSDSLDHRHVSHSNPPIPAGYHSQYYEPPQRRNTSDASSCYWDPSNDDLLLHSYSQGGQEVAVDRLPSRHAGESLLGGDFGTMFTRRVREVESQRQQGSGLGKRERPLSGMSQLSGMESLEPVMRELVEETGAGEEGELRGLEDPVGGHR</sequence>
<comment type="caution">
    <text evidence="2">The sequence shown here is derived from an EMBL/GenBank/DDBJ whole genome shotgun (WGS) entry which is preliminary data.</text>
</comment>
<evidence type="ECO:0000256" key="1">
    <source>
        <dbReference type="SAM" id="MobiDB-lite"/>
    </source>
</evidence>
<feature type="compositionally biased region" description="Polar residues" evidence="1">
    <location>
        <begin position="660"/>
        <end position="680"/>
    </location>
</feature>
<feature type="region of interest" description="Disordered" evidence="1">
    <location>
        <begin position="768"/>
        <end position="828"/>
    </location>
</feature>
<feature type="compositionally biased region" description="Basic residues" evidence="1">
    <location>
        <begin position="646"/>
        <end position="658"/>
    </location>
</feature>
<accession>A0AA39ZCW3</accession>
<feature type="compositionally biased region" description="Polar residues" evidence="1">
    <location>
        <begin position="627"/>
        <end position="645"/>
    </location>
</feature>
<name>A0AA39ZCW3_9PEZI</name>
<evidence type="ECO:0000313" key="2">
    <source>
        <dbReference type="EMBL" id="KAK0668594.1"/>
    </source>
</evidence>
<proteinExistence type="predicted"/>
<feature type="compositionally biased region" description="Basic and acidic residues" evidence="1">
    <location>
        <begin position="815"/>
        <end position="828"/>
    </location>
</feature>
<organism evidence="2 3">
    <name type="scientific">Cercophora samala</name>
    <dbReference type="NCBI Taxonomy" id="330535"/>
    <lineage>
        <taxon>Eukaryota</taxon>
        <taxon>Fungi</taxon>
        <taxon>Dikarya</taxon>
        <taxon>Ascomycota</taxon>
        <taxon>Pezizomycotina</taxon>
        <taxon>Sordariomycetes</taxon>
        <taxon>Sordariomycetidae</taxon>
        <taxon>Sordariales</taxon>
        <taxon>Lasiosphaeriaceae</taxon>
        <taxon>Cercophora</taxon>
    </lineage>
</organism>
<feature type="region of interest" description="Disordered" evidence="1">
    <location>
        <begin position="21"/>
        <end position="51"/>
    </location>
</feature>